<dbReference type="GO" id="GO:0070006">
    <property type="term" value="F:metalloaminopeptidase activity"/>
    <property type="evidence" value="ECO:0007669"/>
    <property type="project" value="UniProtKB-UniRule"/>
</dbReference>
<dbReference type="PANTHER" id="PTHR45777">
    <property type="entry name" value="METHIONINE AMINOPEPTIDASE 2"/>
    <property type="match status" value="1"/>
</dbReference>
<dbReference type="InterPro" id="IPR002468">
    <property type="entry name" value="Pept_M24A_MAP2"/>
</dbReference>
<dbReference type="InterPro" id="IPR028595">
    <property type="entry name" value="MetAP_archaeal"/>
</dbReference>
<dbReference type="AlphaFoldDB" id="A0A830GWT6"/>
<keyword evidence="7 8" id="KW-0378">Hydrolase</keyword>
<comment type="catalytic activity">
    <reaction evidence="1 8 9">
        <text>Release of N-terminal amino acids, preferentially methionine, from peptides and arylamides.</text>
        <dbReference type="EC" id="3.4.11.18"/>
    </reaction>
</comment>
<comment type="cofactor">
    <cofactor evidence="2">
        <name>Mn(2+)</name>
        <dbReference type="ChEBI" id="CHEBI:29035"/>
    </cofactor>
</comment>
<feature type="binding site" evidence="8">
    <location>
        <position position="164"/>
    </location>
    <ligand>
        <name>substrate</name>
    </ligand>
</feature>
<dbReference type="InterPro" id="IPR000994">
    <property type="entry name" value="Pept_M24"/>
</dbReference>
<dbReference type="PANTHER" id="PTHR45777:SF2">
    <property type="entry name" value="METHIONINE AMINOPEPTIDASE 2"/>
    <property type="match status" value="1"/>
</dbReference>
<dbReference type="InterPro" id="IPR036388">
    <property type="entry name" value="WH-like_DNA-bd_sf"/>
</dbReference>
<evidence type="ECO:0000256" key="3">
    <source>
        <dbReference type="ARBA" id="ARBA00001954"/>
    </source>
</evidence>
<comment type="subunit">
    <text evidence="8">Monomer.</text>
</comment>
<dbReference type="NCBIfam" id="TIGR00501">
    <property type="entry name" value="met_pdase_II"/>
    <property type="match status" value="1"/>
</dbReference>
<evidence type="ECO:0000256" key="7">
    <source>
        <dbReference type="ARBA" id="ARBA00022801"/>
    </source>
</evidence>
<feature type="binding site" evidence="8">
    <location>
        <position position="96"/>
    </location>
    <ligand>
        <name>a divalent metal cation</name>
        <dbReference type="ChEBI" id="CHEBI:60240"/>
        <label>1</label>
    </ligand>
</feature>
<dbReference type="Proteomes" id="UP000610960">
    <property type="component" value="Unassembled WGS sequence"/>
</dbReference>
<feature type="binding site" evidence="8">
    <location>
        <position position="96"/>
    </location>
    <ligand>
        <name>a divalent metal cation</name>
        <dbReference type="ChEBI" id="CHEBI:60240"/>
        <label>2</label>
        <note>catalytic</note>
    </ligand>
</feature>
<dbReference type="SUPFAM" id="SSF46785">
    <property type="entry name" value="Winged helix' DNA-binding domain"/>
    <property type="match status" value="1"/>
</dbReference>
<dbReference type="Gene3D" id="1.10.10.10">
    <property type="entry name" value="Winged helix-like DNA-binding domain superfamily/Winged helix DNA-binding domain"/>
    <property type="match status" value="1"/>
</dbReference>
<keyword evidence="5 8" id="KW-0645">Protease</keyword>
<evidence type="ECO:0000256" key="8">
    <source>
        <dbReference type="HAMAP-Rule" id="MF_01975"/>
    </source>
</evidence>
<reference evidence="11" key="2">
    <citation type="submission" date="2020-09" db="EMBL/GenBank/DDBJ databases">
        <authorList>
            <person name="Sun Q."/>
            <person name="Ohkuma M."/>
        </authorList>
    </citation>
    <scope>NUCLEOTIDE SEQUENCE</scope>
    <source>
        <strain evidence="11">JCM 10088</strain>
    </source>
</reference>
<comment type="similarity">
    <text evidence="8">Belongs to the peptidase M24A family. Methionine aminopeptidase archaeal type 2 subfamily.</text>
</comment>
<evidence type="ECO:0000313" key="12">
    <source>
        <dbReference type="Proteomes" id="UP000610960"/>
    </source>
</evidence>
<feature type="binding site" evidence="8">
    <location>
        <position position="65"/>
    </location>
    <ligand>
        <name>substrate</name>
    </ligand>
</feature>
<evidence type="ECO:0000256" key="2">
    <source>
        <dbReference type="ARBA" id="ARBA00001936"/>
    </source>
</evidence>
<evidence type="ECO:0000259" key="10">
    <source>
        <dbReference type="Pfam" id="PF00557"/>
    </source>
</evidence>
<dbReference type="InterPro" id="IPR036390">
    <property type="entry name" value="WH_DNA-bd_sf"/>
</dbReference>
<organism evidence="11 12">
    <name type="scientific">Thermocladium modestius</name>
    <dbReference type="NCBI Taxonomy" id="62609"/>
    <lineage>
        <taxon>Archaea</taxon>
        <taxon>Thermoproteota</taxon>
        <taxon>Thermoprotei</taxon>
        <taxon>Thermoproteales</taxon>
        <taxon>Thermoproteaceae</taxon>
        <taxon>Thermocladium</taxon>
    </lineage>
</organism>
<dbReference type="OrthoDB" id="372008at2157"/>
<dbReference type="GO" id="GO:0005737">
    <property type="term" value="C:cytoplasm"/>
    <property type="evidence" value="ECO:0007669"/>
    <property type="project" value="TreeGrafter"/>
</dbReference>
<evidence type="ECO:0000256" key="6">
    <source>
        <dbReference type="ARBA" id="ARBA00022723"/>
    </source>
</evidence>
<dbReference type="EMBL" id="BMNL01000004">
    <property type="protein sequence ID" value="GGP22477.1"/>
    <property type="molecule type" value="Genomic_DNA"/>
</dbReference>
<feature type="binding site" evidence="8">
    <location>
        <position position="282"/>
    </location>
    <ligand>
        <name>a divalent metal cation</name>
        <dbReference type="ChEBI" id="CHEBI:60240"/>
        <label>1</label>
    </ligand>
</feature>
<keyword evidence="12" id="KW-1185">Reference proteome</keyword>
<dbReference type="InterPro" id="IPR050247">
    <property type="entry name" value="Met_Aminopeptidase_Type2"/>
</dbReference>
<comment type="caution">
    <text evidence="11">The sequence shown here is derived from an EMBL/GenBank/DDBJ whole genome shotgun (WGS) entry which is preliminary data.</text>
</comment>
<dbReference type="Pfam" id="PF00557">
    <property type="entry name" value="Peptidase_M24"/>
    <property type="match status" value="1"/>
</dbReference>
<feature type="binding site" evidence="8">
    <location>
        <position position="156"/>
    </location>
    <ligand>
        <name>a divalent metal cation</name>
        <dbReference type="ChEBI" id="CHEBI:60240"/>
        <label>2</label>
        <note>catalytic</note>
    </ligand>
</feature>
<dbReference type="SUPFAM" id="SSF55920">
    <property type="entry name" value="Creatinase/aminopeptidase"/>
    <property type="match status" value="1"/>
</dbReference>
<comment type="cofactor">
    <cofactor evidence="8">
        <name>Co(2+)</name>
        <dbReference type="ChEBI" id="CHEBI:48828"/>
    </cofactor>
    <cofactor evidence="8">
        <name>Zn(2+)</name>
        <dbReference type="ChEBI" id="CHEBI:29105"/>
    </cofactor>
    <cofactor evidence="8">
        <name>Mn(2+)</name>
        <dbReference type="ChEBI" id="CHEBI:29035"/>
    </cofactor>
    <cofactor evidence="8">
        <name>Fe(2+)</name>
        <dbReference type="ChEBI" id="CHEBI:29033"/>
    </cofactor>
    <text evidence="8">Binds 2 divalent metal cations per subunit. Has a high-affinity and a low affinity metal-binding site. The true nature of the physiological cofactor is under debate. The enzyme is active with cobalt, zinc, manganese or divalent iron ions. Most likely, methionine aminopeptidases function as mononuclear Fe(2+)-metalloproteases under physiological conditions, and the catalytically relevant metal-binding site has been assigned to the histidine-containing high-affinity site.</text>
</comment>
<dbReference type="GO" id="GO:0004239">
    <property type="term" value="F:initiator methionyl aminopeptidase activity"/>
    <property type="evidence" value="ECO:0007669"/>
    <property type="project" value="UniProtKB-UniRule"/>
</dbReference>
<dbReference type="InterPro" id="IPR036005">
    <property type="entry name" value="Creatinase/aminopeptidase-like"/>
</dbReference>
<feature type="binding site" evidence="8">
    <location>
        <position position="85"/>
    </location>
    <ligand>
        <name>a divalent metal cation</name>
        <dbReference type="ChEBI" id="CHEBI:60240"/>
        <label>1</label>
    </ligand>
</feature>
<comment type="cofactor">
    <cofactor evidence="3">
        <name>Fe(2+)</name>
        <dbReference type="ChEBI" id="CHEBI:29033"/>
    </cofactor>
</comment>
<dbReference type="RefSeq" id="WP_188597128.1">
    <property type="nucleotide sequence ID" value="NZ_BMNL01000004.1"/>
</dbReference>
<keyword evidence="4 8" id="KW-0031">Aminopeptidase</keyword>
<feature type="binding site" evidence="8">
    <location>
        <position position="282"/>
    </location>
    <ligand>
        <name>a divalent metal cation</name>
        <dbReference type="ChEBI" id="CHEBI:60240"/>
        <label>2</label>
        <note>catalytic</note>
    </ligand>
</feature>
<sequence length="303" mass="32669">MDEEAIRKYRDAGRALRAALRKAVDSVHPGMKVLELCELVEGVVREYGAEPAFPTNVGINDVAAHYTAVIGDGLTIPSNSVVKIDAGAHIDGYITDAAVTVYFNDAFSLLAKAARNALVNAIDNFKPGTSMGRIGAVVEKTVRSYGYKPIENLTGHLIRRYELHAGVSVPNVEVDGGEKVMEGETYAIEPFTTNGRGHVVEGRAVTIYRVERLTAKKLDKELAKALDAIYSRFNSLPFTPRWLVKDLGQGAASIVEQLTRRGALYGYATLVEAGKGFVAQFEDTVLVTSDGAQPLVGTAELAQ</sequence>
<evidence type="ECO:0000256" key="1">
    <source>
        <dbReference type="ARBA" id="ARBA00000294"/>
    </source>
</evidence>
<dbReference type="GO" id="GO:0006508">
    <property type="term" value="P:proteolysis"/>
    <property type="evidence" value="ECO:0007669"/>
    <property type="project" value="UniProtKB-KW"/>
</dbReference>
<protein>
    <recommendedName>
        <fullName evidence="8 9">Methionine aminopeptidase</fullName>
        <shortName evidence="8">MAP</shortName>
        <shortName evidence="8">MetAP</shortName>
        <ecNumber evidence="8 9">3.4.11.18</ecNumber>
    </recommendedName>
    <alternativeName>
        <fullName evidence="8">Peptidase M</fullName>
    </alternativeName>
</protein>
<keyword evidence="6 8" id="KW-0479">Metal-binding</keyword>
<evidence type="ECO:0000313" key="11">
    <source>
        <dbReference type="EMBL" id="GGP22477.1"/>
    </source>
</evidence>
<dbReference type="Gene3D" id="3.90.230.10">
    <property type="entry name" value="Creatinase/methionine aminopeptidase superfamily"/>
    <property type="match status" value="1"/>
</dbReference>
<reference evidence="11" key="1">
    <citation type="journal article" date="2014" name="Int. J. Syst. Evol. Microbiol.">
        <title>Complete genome sequence of Corynebacterium casei LMG S-19264T (=DSM 44701T), isolated from a smear-ripened cheese.</title>
        <authorList>
            <consortium name="US DOE Joint Genome Institute (JGI-PGF)"/>
            <person name="Walter F."/>
            <person name="Albersmeier A."/>
            <person name="Kalinowski J."/>
            <person name="Ruckert C."/>
        </authorList>
    </citation>
    <scope>NUCLEOTIDE SEQUENCE</scope>
    <source>
        <strain evidence="11">JCM 10088</strain>
    </source>
</reference>
<evidence type="ECO:0000256" key="5">
    <source>
        <dbReference type="ARBA" id="ARBA00022670"/>
    </source>
</evidence>
<dbReference type="InterPro" id="IPR001714">
    <property type="entry name" value="Pept_M24_MAP"/>
</dbReference>
<dbReference type="GO" id="GO:0046872">
    <property type="term" value="F:metal ion binding"/>
    <property type="evidence" value="ECO:0007669"/>
    <property type="project" value="UniProtKB-UniRule"/>
</dbReference>
<feature type="binding site" evidence="8">
    <location>
        <position position="189"/>
    </location>
    <ligand>
        <name>a divalent metal cation</name>
        <dbReference type="ChEBI" id="CHEBI:60240"/>
        <label>2</label>
        <note>catalytic</note>
    </ligand>
</feature>
<evidence type="ECO:0000256" key="9">
    <source>
        <dbReference type="RuleBase" id="RU003653"/>
    </source>
</evidence>
<comment type="function">
    <text evidence="8 9">Removes the N-terminal methionine from nascent proteins. The N-terminal methionine is often cleaved when the second residue in the primary sequence is small and uncharged (Met-Ala-, Cys, Gly, Pro, Ser, Thr, or Val).</text>
</comment>
<evidence type="ECO:0000256" key="4">
    <source>
        <dbReference type="ARBA" id="ARBA00022438"/>
    </source>
</evidence>
<name>A0A830GWT6_9CREN</name>
<proteinExistence type="inferred from homology"/>
<dbReference type="EC" id="3.4.11.18" evidence="8 9"/>
<dbReference type="HAMAP" id="MF_01975">
    <property type="entry name" value="MetAP_2_arc"/>
    <property type="match status" value="1"/>
</dbReference>
<feature type="domain" description="Peptidase M24" evidence="10">
    <location>
        <begin position="8"/>
        <end position="288"/>
    </location>
</feature>
<gene>
    <name evidence="8" type="primary">map</name>
    <name evidence="11" type="ORF">GCM10007981_18700</name>
</gene>
<accession>A0A830GWT6</accession>
<dbReference type="PRINTS" id="PR00599">
    <property type="entry name" value="MAPEPTIDASE"/>
</dbReference>